<dbReference type="Proteomes" id="UP001470230">
    <property type="component" value="Unassembled WGS sequence"/>
</dbReference>
<organism evidence="1 2">
    <name type="scientific">Tritrichomonas musculus</name>
    <dbReference type="NCBI Taxonomy" id="1915356"/>
    <lineage>
        <taxon>Eukaryota</taxon>
        <taxon>Metamonada</taxon>
        <taxon>Parabasalia</taxon>
        <taxon>Tritrichomonadida</taxon>
        <taxon>Tritrichomonadidae</taxon>
        <taxon>Tritrichomonas</taxon>
    </lineage>
</organism>
<reference evidence="1 2" key="1">
    <citation type="submission" date="2024-04" db="EMBL/GenBank/DDBJ databases">
        <title>Tritrichomonas musculus Genome.</title>
        <authorList>
            <person name="Alves-Ferreira E."/>
            <person name="Grigg M."/>
            <person name="Lorenzi H."/>
            <person name="Galac M."/>
        </authorList>
    </citation>
    <scope>NUCLEOTIDE SEQUENCE [LARGE SCALE GENOMIC DNA]</scope>
    <source>
        <strain evidence="1 2">EAF2021</strain>
    </source>
</reference>
<sequence>MSRKSTKQAVFQPRIDELPKSDESAVSSSSMNTITKFKYADVGLNEYAQIMFKELNQIAERLKKVQINLVDMNDQIAFLETC</sequence>
<keyword evidence="2" id="KW-1185">Reference proteome</keyword>
<proteinExistence type="predicted"/>
<evidence type="ECO:0000313" key="1">
    <source>
        <dbReference type="EMBL" id="KAK8881834.1"/>
    </source>
</evidence>
<gene>
    <name evidence="1" type="ORF">M9Y10_044470</name>
</gene>
<protein>
    <submittedName>
        <fullName evidence="1">Uncharacterized protein</fullName>
    </submittedName>
</protein>
<accession>A0ABR2JSF3</accession>
<dbReference type="EMBL" id="JAPFFF010000009">
    <property type="protein sequence ID" value="KAK8881834.1"/>
    <property type="molecule type" value="Genomic_DNA"/>
</dbReference>
<name>A0ABR2JSF3_9EUKA</name>
<comment type="caution">
    <text evidence="1">The sequence shown here is derived from an EMBL/GenBank/DDBJ whole genome shotgun (WGS) entry which is preliminary data.</text>
</comment>
<evidence type="ECO:0000313" key="2">
    <source>
        <dbReference type="Proteomes" id="UP001470230"/>
    </source>
</evidence>